<dbReference type="AlphaFoldDB" id="A0A0L0GVI3"/>
<dbReference type="Gene3D" id="3.40.50.300">
    <property type="entry name" value="P-loop containing nucleotide triphosphate hydrolases"/>
    <property type="match status" value="1"/>
</dbReference>
<dbReference type="SMART" id="SM00530">
    <property type="entry name" value="HTH_XRE"/>
    <property type="match status" value="1"/>
</dbReference>
<dbReference type="RefSeq" id="WP_049857192.1">
    <property type="nucleotide sequence ID" value="NZ_JNGI01000063.1"/>
</dbReference>
<dbReference type="CDD" id="cd00093">
    <property type="entry name" value="HTH_XRE"/>
    <property type="match status" value="1"/>
</dbReference>
<dbReference type="Proteomes" id="UP000037393">
    <property type="component" value="Unassembled WGS sequence"/>
</dbReference>
<dbReference type="InterPro" id="IPR049945">
    <property type="entry name" value="AAA_22"/>
</dbReference>
<dbReference type="PATRIC" id="fig|379893.4.peg.4215"/>
<dbReference type="InterPro" id="IPR052026">
    <property type="entry name" value="ExeA_AAA_ATPase_DNA-bind"/>
</dbReference>
<dbReference type="EMBL" id="JNGI01000063">
    <property type="protein sequence ID" value="KNC93095.1"/>
    <property type="molecule type" value="Genomic_DNA"/>
</dbReference>
<dbReference type="InterPro" id="IPR001387">
    <property type="entry name" value="Cro/C1-type_HTH"/>
</dbReference>
<dbReference type="SUPFAM" id="SSF52540">
    <property type="entry name" value="P-loop containing nucleoside triphosphate hydrolases"/>
    <property type="match status" value="1"/>
</dbReference>
<reference evidence="2 3" key="1">
    <citation type="journal article" date="2015" name="Appl. Environ. Microbiol.">
        <title>The Enterobacterium Trabulsiella odontotermitis Presents Novel Adaptations Related to Its Association with Fungus-Growing Termites.</title>
        <authorList>
            <person name="Sapountzis P."/>
            <person name="Gruntjes T."/>
            <person name="Otani S."/>
            <person name="Estevez J."/>
            <person name="da Costa R.R."/>
            <person name="Plunkett G.3rd."/>
            <person name="Perna N.T."/>
            <person name="Poulsen M."/>
        </authorList>
    </citation>
    <scope>NUCLEOTIDE SEQUENCE [LARGE SCALE GENOMIC DNA]</scope>
    <source>
        <strain evidence="2 3">12</strain>
    </source>
</reference>
<accession>A0A0L0GVI3</accession>
<protein>
    <submittedName>
        <fullName evidence="2">XRE family transcriptional regulator</fullName>
    </submittedName>
</protein>
<feature type="domain" description="HTH cro/C1-type" evidence="1">
    <location>
        <begin position="6"/>
        <end position="62"/>
    </location>
</feature>
<dbReference type="InterPro" id="IPR027417">
    <property type="entry name" value="P-loop_NTPase"/>
</dbReference>
<dbReference type="OrthoDB" id="9801665at2"/>
<organism evidence="2 3">
    <name type="scientific">Trabulsiella odontotermitis</name>
    <dbReference type="NCBI Taxonomy" id="379893"/>
    <lineage>
        <taxon>Bacteria</taxon>
        <taxon>Pseudomonadati</taxon>
        <taxon>Pseudomonadota</taxon>
        <taxon>Gammaproteobacteria</taxon>
        <taxon>Enterobacterales</taxon>
        <taxon>Enterobacteriaceae</taxon>
        <taxon>Trabulsiella</taxon>
    </lineage>
</organism>
<sequence length="297" mass="32872">MELREQLQELMNRQSLSQVHVARAIGKSAAVINQYLQGKYTGDVESVNELIAGFIQREREKAQSRKINFDFVPTKSARYGMELITYAHLECDIGVLTGAAGVGKTMIMREYADKHRDAILIEADPGYTARVLLEDLCNRLGVSKRGNIHDLSDGCIQALRDSGRLLLIDEAELLPYRALEVLRRLHDKAGIGIVLAGMPRLLVNLRGKRGEFAQLYSRVGLSLPLGDALSRDDFNLLAVSMMPEAADVKISDALFTSARGNARRLGKLLRGVNRTCEINNTPVSVAAVKKFAEMLIH</sequence>
<comment type="caution">
    <text evidence="2">The sequence shown here is derived from an EMBL/GenBank/DDBJ whole genome shotgun (WGS) entry which is preliminary data.</text>
</comment>
<proteinExistence type="predicted"/>
<gene>
    <name evidence="2" type="ORF">GM31_20775</name>
</gene>
<keyword evidence="3" id="KW-1185">Reference proteome</keyword>
<evidence type="ECO:0000313" key="3">
    <source>
        <dbReference type="Proteomes" id="UP000037393"/>
    </source>
</evidence>
<name>A0A0L0GVI3_9ENTR</name>
<dbReference type="SUPFAM" id="SSF47413">
    <property type="entry name" value="lambda repressor-like DNA-binding domains"/>
    <property type="match status" value="1"/>
</dbReference>
<dbReference type="GO" id="GO:0003677">
    <property type="term" value="F:DNA binding"/>
    <property type="evidence" value="ECO:0007669"/>
    <property type="project" value="InterPro"/>
</dbReference>
<dbReference type="GO" id="GO:0016887">
    <property type="term" value="F:ATP hydrolysis activity"/>
    <property type="evidence" value="ECO:0007669"/>
    <property type="project" value="InterPro"/>
</dbReference>
<dbReference type="InterPro" id="IPR010982">
    <property type="entry name" value="Lambda_DNA-bd_dom_sf"/>
</dbReference>
<dbReference type="PANTHER" id="PTHR35894">
    <property type="entry name" value="GENERAL SECRETION PATHWAY PROTEIN A-RELATED"/>
    <property type="match status" value="1"/>
</dbReference>
<dbReference type="Gene3D" id="1.10.260.40">
    <property type="entry name" value="lambda repressor-like DNA-binding domains"/>
    <property type="match status" value="1"/>
</dbReference>
<dbReference type="PANTHER" id="PTHR35894:SF5">
    <property type="entry name" value="MU-LIKE PROPHAGE FLUMU DNA TRANSPOSITION PROTEIN B"/>
    <property type="match status" value="1"/>
</dbReference>
<evidence type="ECO:0000313" key="2">
    <source>
        <dbReference type="EMBL" id="KNC93095.1"/>
    </source>
</evidence>
<dbReference type="Pfam" id="PF13401">
    <property type="entry name" value="AAA_22"/>
    <property type="match status" value="1"/>
</dbReference>
<evidence type="ECO:0000259" key="1">
    <source>
        <dbReference type="SMART" id="SM00530"/>
    </source>
</evidence>